<accession>A0A4U8UN07</accession>
<dbReference type="InterPro" id="IPR036812">
    <property type="entry name" value="NAD(P)_OxRdtase_dom_sf"/>
</dbReference>
<dbReference type="PANTHER" id="PTHR43827:SF10">
    <property type="entry name" value="ZGC:110366"/>
    <property type="match status" value="1"/>
</dbReference>
<dbReference type="OrthoDB" id="416253at2759"/>
<protein>
    <recommendedName>
        <fullName evidence="6">NADP-dependent oxidoreductase domain-containing protein</fullName>
    </recommendedName>
</protein>
<dbReference type="InterPro" id="IPR023210">
    <property type="entry name" value="NADP_OxRdtase_dom"/>
</dbReference>
<evidence type="ECO:0000313" key="8">
    <source>
        <dbReference type="Proteomes" id="UP000298663"/>
    </source>
</evidence>
<name>A0A4U8UN07_STECR</name>
<comment type="similarity">
    <text evidence="1">Belongs to the aldo/keto reductase family.</text>
</comment>
<evidence type="ECO:0000259" key="6">
    <source>
        <dbReference type="Pfam" id="PF00248"/>
    </source>
</evidence>
<reference evidence="7 8" key="1">
    <citation type="journal article" date="2015" name="Genome Biol.">
        <title>Comparative genomics of Steinernema reveals deeply conserved gene regulatory networks.</title>
        <authorList>
            <person name="Dillman A.R."/>
            <person name="Macchietto M."/>
            <person name="Porter C.F."/>
            <person name="Rogers A."/>
            <person name="Williams B."/>
            <person name="Antoshechkin I."/>
            <person name="Lee M.M."/>
            <person name="Goodwin Z."/>
            <person name="Lu X."/>
            <person name="Lewis E.E."/>
            <person name="Goodrich-Blair H."/>
            <person name="Stock S.P."/>
            <person name="Adams B.J."/>
            <person name="Sternberg P.W."/>
            <person name="Mortazavi A."/>
        </authorList>
    </citation>
    <scope>NUCLEOTIDE SEQUENCE [LARGE SCALE GENOMIC DNA]</scope>
    <source>
        <strain evidence="7 8">ALL</strain>
    </source>
</reference>
<dbReference type="PROSITE" id="PS00063">
    <property type="entry name" value="ALDOKETO_REDUCTASE_3"/>
    <property type="match status" value="1"/>
</dbReference>
<evidence type="ECO:0000256" key="1">
    <source>
        <dbReference type="ARBA" id="ARBA00007905"/>
    </source>
</evidence>
<evidence type="ECO:0000256" key="2">
    <source>
        <dbReference type="ARBA" id="ARBA00023002"/>
    </source>
</evidence>
<dbReference type="CDD" id="cd19135">
    <property type="entry name" value="AKR_CeZK1290-like"/>
    <property type="match status" value="1"/>
</dbReference>
<comment type="caution">
    <text evidence="7">The sequence shown here is derived from an EMBL/GenBank/DDBJ whole genome shotgun (WGS) entry which is preliminary data.</text>
</comment>
<gene>
    <name evidence="7" type="ORF">L596_001932</name>
</gene>
<dbReference type="PROSITE" id="PS00062">
    <property type="entry name" value="ALDOKETO_REDUCTASE_2"/>
    <property type="match status" value="1"/>
</dbReference>
<dbReference type="PRINTS" id="PR00069">
    <property type="entry name" value="ALDKETRDTASE"/>
</dbReference>
<dbReference type="FunFam" id="3.20.20.100:FF:000015">
    <property type="entry name" value="Oxidoreductase, aldo/keto reductase family"/>
    <property type="match status" value="1"/>
</dbReference>
<evidence type="ECO:0000256" key="3">
    <source>
        <dbReference type="PIRSR" id="PIRSR000097-1"/>
    </source>
</evidence>
<dbReference type="GO" id="GO:0016491">
    <property type="term" value="F:oxidoreductase activity"/>
    <property type="evidence" value="ECO:0007669"/>
    <property type="project" value="UniProtKB-KW"/>
</dbReference>
<dbReference type="AlphaFoldDB" id="A0A4U8UN07"/>
<feature type="active site" description="Proton donor" evidence="3">
    <location>
        <position position="80"/>
    </location>
</feature>
<keyword evidence="8" id="KW-1185">Reference proteome</keyword>
<reference evidence="7 8" key="2">
    <citation type="journal article" date="2019" name="G3 (Bethesda)">
        <title>Hybrid Assembly of the Genome of the Entomopathogenic Nematode Steinernema carpocapsae Identifies the X-Chromosome.</title>
        <authorList>
            <person name="Serra L."/>
            <person name="Macchietto M."/>
            <person name="Macias-Munoz A."/>
            <person name="McGill C.J."/>
            <person name="Rodriguez I.M."/>
            <person name="Rodriguez B."/>
            <person name="Murad R."/>
            <person name="Mortazavi A."/>
        </authorList>
    </citation>
    <scope>NUCLEOTIDE SEQUENCE [LARGE SCALE GENOMIC DNA]</scope>
    <source>
        <strain evidence="7 8">ALL</strain>
    </source>
</reference>
<dbReference type="EMBL" id="AZBU02000001">
    <property type="protein sequence ID" value="TMS34306.1"/>
    <property type="molecule type" value="Genomic_DNA"/>
</dbReference>
<feature type="domain" description="NADP-dependent oxidoreductase" evidence="6">
    <location>
        <begin position="60"/>
        <end position="295"/>
    </location>
</feature>
<feature type="site" description="Lowers pKa of active site Tyr" evidence="5">
    <location>
        <position position="105"/>
    </location>
</feature>
<feature type="binding site" evidence="4">
    <location>
        <position position="137"/>
    </location>
    <ligand>
        <name>substrate</name>
    </ligand>
</feature>
<evidence type="ECO:0000256" key="5">
    <source>
        <dbReference type="PIRSR" id="PIRSR000097-3"/>
    </source>
</evidence>
<proteinExistence type="inferred from homology"/>
<dbReference type="Proteomes" id="UP000298663">
    <property type="component" value="Unassembled WGS sequence"/>
</dbReference>
<dbReference type="SUPFAM" id="SSF51430">
    <property type="entry name" value="NAD(P)-linked oxidoreductase"/>
    <property type="match status" value="1"/>
</dbReference>
<sequence>MVQLDNVCILAQDTEFFGPPTSVQAQIEEFDSTPSIQLSNGVQMPLLGLGTTHSGGYYHDSVVYAIRDCNYRMIDTAKRYGVERELGIALRQSGVDREEMFVNSKLWPVDFGSSVYDACLKSCQRLGTSYLDLYMTHFPEVPNWFVDPRETREETWRQLERLYDDGIIRSIGVSNYSKKDIEDILEFCSVKPHVNQFEYHPCYNPEELVEFCDDEEIVFMGYCPLAKGRILDEDIVKMLAKKHGKTPAQVCIRYSIQNGVPAIPKSRQPHRILENSQVFDFHLDDEDMRALRKLNTCKKKIITMDSIQEKLFLPDGYKLKGQVFGVPQN</sequence>
<dbReference type="InterPro" id="IPR020471">
    <property type="entry name" value="AKR"/>
</dbReference>
<evidence type="ECO:0000256" key="4">
    <source>
        <dbReference type="PIRSR" id="PIRSR000097-2"/>
    </source>
</evidence>
<keyword evidence="2" id="KW-0560">Oxidoreductase</keyword>
<dbReference type="PIRSF" id="PIRSF000097">
    <property type="entry name" value="AKR"/>
    <property type="match status" value="1"/>
</dbReference>
<dbReference type="Pfam" id="PF00248">
    <property type="entry name" value="Aldo_ket_red"/>
    <property type="match status" value="1"/>
</dbReference>
<organism evidence="7 8">
    <name type="scientific">Steinernema carpocapsae</name>
    <name type="common">Entomopathogenic nematode</name>
    <dbReference type="NCBI Taxonomy" id="34508"/>
    <lineage>
        <taxon>Eukaryota</taxon>
        <taxon>Metazoa</taxon>
        <taxon>Ecdysozoa</taxon>
        <taxon>Nematoda</taxon>
        <taxon>Chromadorea</taxon>
        <taxon>Rhabditida</taxon>
        <taxon>Tylenchina</taxon>
        <taxon>Panagrolaimomorpha</taxon>
        <taxon>Strongyloidoidea</taxon>
        <taxon>Steinernematidae</taxon>
        <taxon>Steinernema</taxon>
    </lineage>
</organism>
<dbReference type="STRING" id="34508.A0A4U8UN07"/>
<dbReference type="PANTHER" id="PTHR43827">
    <property type="entry name" value="2,5-DIKETO-D-GLUCONIC ACID REDUCTASE"/>
    <property type="match status" value="1"/>
</dbReference>
<evidence type="ECO:0000313" key="7">
    <source>
        <dbReference type="EMBL" id="TMS34306.1"/>
    </source>
</evidence>
<dbReference type="Gene3D" id="3.20.20.100">
    <property type="entry name" value="NADP-dependent oxidoreductase domain"/>
    <property type="match status" value="1"/>
</dbReference>
<dbReference type="InterPro" id="IPR018170">
    <property type="entry name" value="Aldo/ket_reductase_CS"/>
</dbReference>